<keyword evidence="3" id="KW-1185">Reference proteome</keyword>
<dbReference type="InterPro" id="IPR008588">
    <property type="entry name" value="DUF870_CAE_spp"/>
</dbReference>
<sequence>MEEFCDKERLVNFAYELSHGTDQAPDYEINFQHNCSNDHRIRCLKSKQAHVVLTIGLHISRPIIIIMHILFGFVFLAVLGTIQAIPTFPTDVQALIRTTQETGNEIVFSASPTSSSTTSPSNLIVF</sequence>
<reference evidence="3" key="1">
    <citation type="submission" date="2017-10" db="EMBL/GenBank/DDBJ databases">
        <title>Rapid genome shrinkage in a self-fertile nematode reveals novel sperm competition proteins.</title>
        <authorList>
            <person name="Yin D."/>
            <person name="Schwarz E.M."/>
            <person name="Thomas C.G."/>
            <person name="Felde R.L."/>
            <person name="Korf I.F."/>
            <person name="Cutter A.D."/>
            <person name="Schartner C.M."/>
            <person name="Ralston E.J."/>
            <person name="Meyer B.J."/>
            <person name="Haag E.S."/>
        </authorList>
    </citation>
    <scope>NUCLEOTIDE SEQUENCE [LARGE SCALE GENOMIC DNA]</scope>
    <source>
        <strain evidence="3">JU1422</strain>
    </source>
</reference>
<keyword evidence="1" id="KW-0472">Membrane</keyword>
<proteinExistence type="predicted"/>
<keyword evidence="1" id="KW-1133">Transmembrane helix</keyword>
<dbReference type="Proteomes" id="UP000230233">
    <property type="component" value="Chromosome II"/>
</dbReference>
<dbReference type="AlphaFoldDB" id="A0A2G5V8D0"/>
<comment type="caution">
    <text evidence="2">The sequence shown here is derived from an EMBL/GenBank/DDBJ whole genome shotgun (WGS) entry which is preliminary data.</text>
</comment>
<dbReference type="EMBL" id="PDUG01000002">
    <property type="protein sequence ID" value="PIC48038.1"/>
    <property type="molecule type" value="Genomic_DNA"/>
</dbReference>
<accession>A0A2G5V8D0</accession>
<organism evidence="2 3">
    <name type="scientific">Caenorhabditis nigoni</name>
    <dbReference type="NCBI Taxonomy" id="1611254"/>
    <lineage>
        <taxon>Eukaryota</taxon>
        <taxon>Metazoa</taxon>
        <taxon>Ecdysozoa</taxon>
        <taxon>Nematoda</taxon>
        <taxon>Chromadorea</taxon>
        <taxon>Rhabditida</taxon>
        <taxon>Rhabditina</taxon>
        <taxon>Rhabditomorpha</taxon>
        <taxon>Rhabditoidea</taxon>
        <taxon>Rhabditidae</taxon>
        <taxon>Peloderinae</taxon>
        <taxon>Caenorhabditis</taxon>
    </lineage>
</organism>
<keyword evidence="1" id="KW-0812">Transmembrane</keyword>
<evidence type="ECO:0000313" key="3">
    <source>
        <dbReference type="Proteomes" id="UP000230233"/>
    </source>
</evidence>
<dbReference type="OrthoDB" id="5898627at2759"/>
<evidence type="ECO:0000313" key="2">
    <source>
        <dbReference type="EMBL" id="PIC48038.1"/>
    </source>
</evidence>
<protein>
    <submittedName>
        <fullName evidence="2">Uncharacterized protein</fullName>
    </submittedName>
</protein>
<feature type="transmembrane region" description="Helical" evidence="1">
    <location>
        <begin position="63"/>
        <end position="85"/>
    </location>
</feature>
<name>A0A2G5V8D0_9PELO</name>
<gene>
    <name evidence="2" type="primary">Cnig_chr_II.g7167</name>
    <name evidence="2" type="ORF">B9Z55_007167</name>
</gene>
<evidence type="ECO:0000256" key="1">
    <source>
        <dbReference type="SAM" id="Phobius"/>
    </source>
</evidence>
<dbReference type="Pfam" id="PF05912">
    <property type="entry name" value="DUF870"/>
    <property type="match status" value="1"/>
</dbReference>